<keyword evidence="1" id="KW-0472">Membrane</keyword>
<dbReference type="HOGENOM" id="CLU_2887194_0_0_1"/>
<evidence type="ECO:0000313" key="2">
    <source>
        <dbReference type="EMBL" id="EGO29246.1"/>
    </source>
</evidence>
<keyword evidence="1" id="KW-0812">Transmembrane</keyword>
<sequence length="63" mass="7316">MRIVFRLQTPHYSDQTVKVSGFMHLELATNTYQVNEQHKVVHKIFTIFLVTATLCIQAVSFAY</sequence>
<feature type="transmembrane region" description="Helical" evidence="1">
    <location>
        <begin position="44"/>
        <end position="62"/>
    </location>
</feature>
<name>F8NI98_SERL9</name>
<evidence type="ECO:0000256" key="1">
    <source>
        <dbReference type="SAM" id="Phobius"/>
    </source>
</evidence>
<proteinExistence type="predicted"/>
<gene>
    <name evidence="2" type="ORF">SERLADRAFT_377843</name>
</gene>
<dbReference type="EMBL" id="GL945429">
    <property type="protein sequence ID" value="EGO29246.1"/>
    <property type="molecule type" value="Genomic_DNA"/>
</dbReference>
<keyword evidence="1" id="KW-1133">Transmembrane helix</keyword>
<accession>F8NI98</accession>
<dbReference type="GeneID" id="18810734"/>
<dbReference type="RefSeq" id="XP_007313488.1">
    <property type="nucleotide sequence ID" value="XM_007313426.1"/>
</dbReference>
<dbReference type="AlphaFoldDB" id="F8NI98"/>
<protein>
    <submittedName>
        <fullName evidence="2">Uncharacterized protein</fullName>
    </submittedName>
</protein>
<dbReference type="KEGG" id="sla:SERLADRAFT_377843"/>
<organism>
    <name type="scientific">Serpula lacrymans var. lacrymans (strain S7.9)</name>
    <name type="common">Dry rot fungus</name>
    <dbReference type="NCBI Taxonomy" id="578457"/>
    <lineage>
        <taxon>Eukaryota</taxon>
        <taxon>Fungi</taxon>
        <taxon>Dikarya</taxon>
        <taxon>Basidiomycota</taxon>
        <taxon>Agaricomycotina</taxon>
        <taxon>Agaricomycetes</taxon>
        <taxon>Agaricomycetidae</taxon>
        <taxon>Boletales</taxon>
        <taxon>Coniophorineae</taxon>
        <taxon>Serpulaceae</taxon>
        <taxon>Serpula</taxon>
    </lineage>
</organism>
<dbReference type="Proteomes" id="UP000008064">
    <property type="component" value="Unassembled WGS sequence"/>
</dbReference>
<reference evidence="2" key="1">
    <citation type="submission" date="2011-04" db="EMBL/GenBank/DDBJ databases">
        <title>Evolution of plant cell wall degrading machinery underlies the functional diversity of forest fungi.</title>
        <authorList>
            <consortium name="US DOE Joint Genome Institute (JGI-PGF)"/>
            <person name="Eastwood D.C."/>
            <person name="Floudas D."/>
            <person name="Binder M."/>
            <person name="Majcherczyk A."/>
            <person name="Schneider P."/>
            <person name="Aerts A."/>
            <person name="Asiegbu F.O."/>
            <person name="Baker S.E."/>
            <person name="Barry K."/>
            <person name="Bendiksby M."/>
            <person name="Blumentritt M."/>
            <person name="Coutinho P.M."/>
            <person name="Cullen D."/>
            <person name="Cullen D."/>
            <person name="Gathman A."/>
            <person name="Goodell B."/>
            <person name="Henrissat B."/>
            <person name="Ihrmark K."/>
            <person name="Kauserud H."/>
            <person name="Kohler A."/>
            <person name="LaButti K."/>
            <person name="Lapidus A."/>
            <person name="Lavin J.L."/>
            <person name="Lee Y.-H."/>
            <person name="Lindquist E."/>
            <person name="Lilly W."/>
            <person name="Lucas S."/>
            <person name="Morin E."/>
            <person name="Murat C."/>
            <person name="Oguiza J.A."/>
            <person name="Park J."/>
            <person name="Pisabarro A.G."/>
            <person name="Riley R."/>
            <person name="Rosling A."/>
            <person name="Salamov A."/>
            <person name="Schmidt O."/>
            <person name="Schmutz J."/>
            <person name="Skrede I."/>
            <person name="Stenlid J."/>
            <person name="Wiebenga A."/>
            <person name="Xie X."/>
            <person name="Kues U."/>
            <person name="Hibbett D.S."/>
            <person name="Hoffmeister D."/>
            <person name="Hogberg N."/>
            <person name="Martin F."/>
            <person name="Grigoriev I.V."/>
            <person name="Watkinson S.C."/>
        </authorList>
    </citation>
    <scope>NUCLEOTIDE SEQUENCE</scope>
    <source>
        <strain evidence="2">S7.9</strain>
    </source>
</reference>